<dbReference type="Gene3D" id="1.20.120.670">
    <property type="entry name" value="N-acetyl-b-d-glucoasminidase"/>
    <property type="match status" value="1"/>
</dbReference>
<dbReference type="AlphaFoldDB" id="A0A426Y7B6"/>
<dbReference type="InterPro" id="IPR007781">
    <property type="entry name" value="NAGLU"/>
</dbReference>
<dbReference type="Pfam" id="PF12972">
    <property type="entry name" value="NAGLU_C"/>
    <property type="match status" value="1"/>
</dbReference>
<feature type="non-terminal residue" evidence="2">
    <location>
        <position position="1"/>
    </location>
</feature>
<accession>A0A426Y7B6</accession>
<dbReference type="PANTHER" id="PTHR12872:SF3">
    <property type="entry name" value="ALPHA-N-ACETYLGLUCOSAMINIDASE"/>
    <property type="match status" value="1"/>
</dbReference>
<dbReference type="EMBL" id="AMZH03014454">
    <property type="protein sequence ID" value="RRT47610.1"/>
    <property type="molecule type" value="Genomic_DNA"/>
</dbReference>
<dbReference type="PANTHER" id="PTHR12872">
    <property type="entry name" value="ALPHA-N-ACETYLGLUCOSAMINIDASE"/>
    <property type="match status" value="1"/>
</dbReference>
<name>A0A426Y7B6_ENSVE</name>
<gene>
    <name evidence="2" type="ORF">B296_00033525</name>
</gene>
<evidence type="ECO:0000313" key="2">
    <source>
        <dbReference type="EMBL" id="RRT47610.1"/>
    </source>
</evidence>
<comment type="caution">
    <text evidence="2">The sequence shown here is derived from an EMBL/GenBank/DDBJ whole genome shotgun (WGS) entry which is preliminary data.</text>
</comment>
<proteinExistence type="predicted"/>
<evidence type="ECO:0000259" key="1">
    <source>
        <dbReference type="Pfam" id="PF12972"/>
    </source>
</evidence>
<sequence length="246" mass="28996">ASLSIFSPFLLHKNIIQFNIIVKSATNKYYTVQIFNPVQIFNSRYDLVDLTRQALAKYANKVFLKIIEGYQLSNLKQVTIYSQHFLDLVKDLDLLLSCHDGFLLGPWLESAKHLARDPEQEQQFEWNARTQVTMWFDNTETEASFLRDYGNKYWSGLLLDYYRPRACIYFKYMIDSLVKGESFPLEDWRRDWIGLTNKWQSSRNLFPVKASGDALNISRWLYDKYLCTDNLQSLYMGSNYHEAANL</sequence>
<dbReference type="InterPro" id="IPR024732">
    <property type="entry name" value="NAGLU_C"/>
</dbReference>
<reference evidence="2 3" key="1">
    <citation type="journal article" date="2014" name="Agronomy (Basel)">
        <title>A Draft Genome Sequence for Ensete ventricosum, the Drought-Tolerant Tree Against Hunger.</title>
        <authorList>
            <person name="Harrison J."/>
            <person name="Moore K.A."/>
            <person name="Paszkiewicz K."/>
            <person name="Jones T."/>
            <person name="Grant M."/>
            <person name="Ambacheew D."/>
            <person name="Muzemil S."/>
            <person name="Studholme D.J."/>
        </authorList>
    </citation>
    <scope>NUCLEOTIDE SEQUENCE [LARGE SCALE GENOMIC DNA]</scope>
</reference>
<feature type="domain" description="Alpha-N-acetylglucosaminidase C-terminal" evidence="1">
    <location>
        <begin position="44"/>
        <end position="224"/>
    </location>
</feature>
<organism evidence="2 3">
    <name type="scientific">Ensete ventricosum</name>
    <name type="common">Abyssinian banana</name>
    <name type="synonym">Musa ensete</name>
    <dbReference type="NCBI Taxonomy" id="4639"/>
    <lineage>
        <taxon>Eukaryota</taxon>
        <taxon>Viridiplantae</taxon>
        <taxon>Streptophyta</taxon>
        <taxon>Embryophyta</taxon>
        <taxon>Tracheophyta</taxon>
        <taxon>Spermatophyta</taxon>
        <taxon>Magnoliopsida</taxon>
        <taxon>Liliopsida</taxon>
        <taxon>Zingiberales</taxon>
        <taxon>Musaceae</taxon>
        <taxon>Ensete</taxon>
    </lineage>
</organism>
<evidence type="ECO:0000313" key="3">
    <source>
        <dbReference type="Proteomes" id="UP000287651"/>
    </source>
</evidence>
<protein>
    <recommendedName>
        <fullName evidence="1">Alpha-N-acetylglucosaminidase C-terminal domain-containing protein</fullName>
    </recommendedName>
</protein>
<dbReference type="Proteomes" id="UP000287651">
    <property type="component" value="Unassembled WGS sequence"/>
</dbReference>